<comment type="caution">
    <text evidence="7">The sequence shown here is derived from an EMBL/GenBank/DDBJ whole genome shotgun (WGS) entry which is preliminary data.</text>
</comment>
<dbReference type="InterPro" id="IPR000524">
    <property type="entry name" value="Tscrpt_reg_HTH_GntR"/>
</dbReference>
<dbReference type="Gene3D" id="3.40.640.10">
    <property type="entry name" value="Type I PLP-dependent aspartate aminotransferase-like (Major domain)"/>
    <property type="match status" value="1"/>
</dbReference>
<proteinExistence type="inferred from homology"/>
<dbReference type="PANTHER" id="PTHR46577:SF1">
    <property type="entry name" value="HTH-TYPE TRANSCRIPTIONAL REGULATORY PROTEIN GABR"/>
    <property type="match status" value="1"/>
</dbReference>
<dbReference type="PROSITE" id="PS50949">
    <property type="entry name" value="HTH_GNTR"/>
    <property type="match status" value="1"/>
</dbReference>
<keyword evidence="7" id="KW-0032">Aminotransferase</keyword>
<keyword evidence="8" id="KW-1185">Reference proteome</keyword>
<organism evidence="7 8">
    <name type="scientific">Streptomyces boluensis</name>
    <dbReference type="NCBI Taxonomy" id="1775135"/>
    <lineage>
        <taxon>Bacteria</taxon>
        <taxon>Bacillati</taxon>
        <taxon>Actinomycetota</taxon>
        <taxon>Actinomycetes</taxon>
        <taxon>Kitasatosporales</taxon>
        <taxon>Streptomycetaceae</taxon>
        <taxon>Streptomyces</taxon>
    </lineage>
</organism>
<protein>
    <submittedName>
        <fullName evidence="7">Aminotransferase class I/II-fold pyridoxal phosphate-dependent enzyme</fullName>
    </submittedName>
</protein>
<accession>A0A964XMB2</accession>
<dbReference type="OrthoDB" id="199743at2"/>
<keyword evidence="4" id="KW-0238">DNA-binding</keyword>
<evidence type="ECO:0000256" key="3">
    <source>
        <dbReference type="ARBA" id="ARBA00023015"/>
    </source>
</evidence>
<evidence type="ECO:0000256" key="2">
    <source>
        <dbReference type="ARBA" id="ARBA00022898"/>
    </source>
</evidence>
<dbReference type="Pfam" id="PF00155">
    <property type="entry name" value="Aminotran_1_2"/>
    <property type="match status" value="1"/>
</dbReference>
<dbReference type="InterPro" id="IPR051446">
    <property type="entry name" value="HTH_trans_reg/aminotransferase"/>
</dbReference>
<dbReference type="Pfam" id="PF00392">
    <property type="entry name" value="GntR"/>
    <property type="match status" value="1"/>
</dbReference>
<dbReference type="AlphaFoldDB" id="A0A964XMB2"/>
<dbReference type="SUPFAM" id="SSF46785">
    <property type="entry name" value="Winged helix' DNA-binding domain"/>
    <property type="match status" value="1"/>
</dbReference>
<dbReference type="CDD" id="cd07377">
    <property type="entry name" value="WHTH_GntR"/>
    <property type="match status" value="1"/>
</dbReference>
<dbReference type="InterPro" id="IPR015424">
    <property type="entry name" value="PyrdxlP-dep_Trfase"/>
</dbReference>
<dbReference type="CDD" id="cd00609">
    <property type="entry name" value="AAT_like"/>
    <property type="match status" value="1"/>
</dbReference>
<reference evidence="7" key="1">
    <citation type="submission" date="2020-01" db="EMBL/GenBank/DDBJ databases">
        <title>Whole-genome analyses of novel actinobacteria.</title>
        <authorList>
            <person name="Sahin N."/>
        </authorList>
    </citation>
    <scope>NUCLEOTIDE SEQUENCE</scope>
    <source>
        <strain evidence="7">YC537</strain>
    </source>
</reference>
<evidence type="ECO:0000256" key="1">
    <source>
        <dbReference type="ARBA" id="ARBA00005384"/>
    </source>
</evidence>
<dbReference type="InterPro" id="IPR015421">
    <property type="entry name" value="PyrdxlP-dep_Trfase_major"/>
</dbReference>
<dbReference type="PRINTS" id="PR00035">
    <property type="entry name" value="HTHGNTR"/>
</dbReference>
<dbReference type="Proteomes" id="UP000598297">
    <property type="component" value="Unassembled WGS sequence"/>
</dbReference>
<dbReference type="Gene3D" id="3.90.1150.10">
    <property type="entry name" value="Aspartate Aminotransferase, domain 1"/>
    <property type="match status" value="1"/>
</dbReference>
<dbReference type="GO" id="GO:0003700">
    <property type="term" value="F:DNA-binding transcription factor activity"/>
    <property type="evidence" value="ECO:0007669"/>
    <property type="project" value="InterPro"/>
</dbReference>
<dbReference type="EMBL" id="JAAAHS010000200">
    <property type="protein sequence ID" value="NBE54220.1"/>
    <property type="molecule type" value="Genomic_DNA"/>
</dbReference>
<sequence>MQVVRSMDSTDTLGSRRLAGLLTATAGDRPGYRALAQGVRTLLLDGRIALRTRLPAERELATALGVSRATVTAAYDLLRTDGFAHSRRGSGTWTALPDGRRPSSVAAFTDEDDVIDLALAAPYAPQDALRAAFDAVSGGLARHAATAGYHPYGLPELRAAVARRFTRRGLPTLPEQILITSGAQQAVSLTLAVLGRPGDRVMVENPSYATVLDAVRRGGLRAVPVPVTDEGWDAEVAESALRQTAPRLAYMVPDFHNPTGHLMPVEQRLRLLDTVRRTGTWMIVDETLTDIALDVPAPTPFTSLAGRGTGEQLVTVGSLSKTHWGGLRIGWVRAGSQMITELATHRVPTDIATSTLDQLVAVELVERTESVLAERLPLLREQRAALTGALAEQLPEWRWQLPPGGLCLWVDLGAPVSSALATAALDHGVRIEGGARFGADPGTHQHRLRIPYALPAEVCVEAVRRLAATMAAGLPTAAREHDRTRHWVA</sequence>
<evidence type="ECO:0000256" key="4">
    <source>
        <dbReference type="ARBA" id="ARBA00023125"/>
    </source>
</evidence>
<keyword evidence="5" id="KW-0804">Transcription</keyword>
<keyword evidence="2" id="KW-0663">Pyridoxal phosphate</keyword>
<dbReference type="SMART" id="SM00345">
    <property type="entry name" value="HTH_GNTR"/>
    <property type="match status" value="1"/>
</dbReference>
<comment type="similarity">
    <text evidence="1">In the C-terminal section; belongs to the class-I pyridoxal-phosphate-dependent aminotransferase family.</text>
</comment>
<keyword evidence="7" id="KW-0808">Transferase</keyword>
<keyword evidence="3" id="KW-0805">Transcription regulation</keyword>
<evidence type="ECO:0000259" key="6">
    <source>
        <dbReference type="PROSITE" id="PS50949"/>
    </source>
</evidence>
<name>A0A964XMB2_9ACTN</name>
<evidence type="ECO:0000313" key="7">
    <source>
        <dbReference type="EMBL" id="NBE54220.1"/>
    </source>
</evidence>
<dbReference type="Gene3D" id="1.10.10.10">
    <property type="entry name" value="Winged helix-like DNA-binding domain superfamily/Winged helix DNA-binding domain"/>
    <property type="match status" value="1"/>
</dbReference>
<dbReference type="InterPro" id="IPR036388">
    <property type="entry name" value="WH-like_DNA-bd_sf"/>
</dbReference>
<dbReference type="InterPro" id="IPR004839">
    <property type="entry name" value="Aminotransferase_I/II_large"/>
</dbReference>
<gene>
    <name evidence="7" type="ORF">GUY60_22925</name>
</gene>
<evidence type="ECO:0000313" key="8">
    <source>
        <dbReference type="Proteomes" id="UP000598297"/>
    </source>
</evidence>
<dbReference type="InterPro" id="IPR015422">
    <property type="entry name" value="PyrdxlP-dep_Trfase_small"/>
</dbReference>
<dbReference type="GO" id="GO:0003677">
    <property type="term" value="F:DNA binding"/>
    <property type="evidence" value="ECO:0007669"/>
    <property type="project" value="UniProtKB-KW"/>
</dbReference>
<dbReference type="GO" id="GO:0030170">
    <property type="term" value="F:pyridoxal phosphate binding"/>
    <property type="evidence" value="ECO:0007669"/>
    <property type="project" value="InterPro"/>
</dbReference>
<feature type="domain" description="HTH gntR-type" evidence="6">
    <location>
        <begin position="29"/>
        <end position="97"/>
    </location>
</feature>
<dbReference type="SUPFAM" id="SSF53383">
    <property type="entry name" value="PLP-dependent transferases"/>
    <property type="match status" value="1"/>
</dbReference>
<evidence type="ECO:0000256" key="5">
    <source>
        <dbReference type="ARBA" id="ARBA00023163"/>
    </source>
</evidence>
<dbReference type="InterPro" id="IPR036390">
    <property type="entry name" value="WH_DNA-bd_sf"/>
</dbReference>
<dbReference type="PANTHER" id="PTHR46577">
    <property type="entry name" value="HTH-TYPE TRANSCRIPTIONAL REGULATORY PROTEIN GABR"/>
    <property type="match status" value="1"/>
</dbReference>
<dbReference type="GO" id="GO:0008483">
    <property type="term" value="F:transaminase activity"/>
    <property type="evidence" value="ECO:0007669"/>
    <property type="project" value="UniProtKB-KW"/>
</dbReference>